<sequence>MMIGNCIRRYATSSSSSSSAAAAAASFISTTEKYLYSWGTSWSGSLGLGNVTDQIVSLYASHQGQEQRPKQVIVSMSAGGFHSVISVEEPNGDYNTYAFGRNSERQLGIDTHDHQHDMVYDPTPIPSLRGKKIIHISCGPNYTIVVDQNNNIYSFGMNDMGQCGIKVDSNNRVVSKPTKLDFGTNHLGLGKIEQIDSGWGHSIFTTDKNEMFVWGSNLHGQCGIGTKGRDIVTLRQIDIGASVAKIHSISCASCASVAVVERTNRDNDTLIWGSCGDGKLGGEQTQDQLIPTVMSNLPKSIISASFGTDHCIAIDKNKSNDRSSTTLYGWGFGQHGTLGKSLKVFKTPEILTSLTDEIAADINNNNRYEIDNIQCSIDTSFAITKNN</sequence>
<dbReference type="AlphaFoldDB" id="F4QCE3"/>
<organism evidence="3 4">
    <name type="scientific">Cavenderia fasciculata</name>
    <name type="common">Slime mold</name>
    <name type="synonym">Dictyostelium fasciculatum</name>
    <dbReference type="NCBI Taxonomy" id="261658"/>
    <lineage>
        <taxon>Eukaryota</taxon>
        <taxon>Amoebozoa</taxon>
        <taxon>Evosea</taxon>
        <taxon>Eumycetozoa</taxon>
        <taxon>Dictyostelia</taxon>
        <taxon>Acytosteliales</taxon>
        <taxon>Cavenderiaceae</taxon>
        <taxon>Cavenderia</taxon>
    </lineage>
</organism>
<keyword evidence="1" id="KW-0677">Repeat</keyword>
<dbReference type="GeneID" id="14866071"/>
<protein>
    <submittedName>
        <fullName evidence="3">Regulator of chromosome condensation domain-containing protein</fullName>
    </submittedName>
</protein>
<gene>
    <name evidence="3" type="ORF">DFA_11339</name>
</gene>
<dbReference type="OMA" id="MNDRGQC"/>
<dbReference type="RefSeq" id="XP_004350282.1">
    <property type="nucleotide sequence ID" value="XM_004350232.1"/>
</dbReference>
<feature type="repeat" description="RCC1" evidence="2">
    <location>
        <begin position="33"/>
        <end position="89"/>
    </location>
</feature>
<evidence type="ECO:0000256" key="2">
    <source>
        <dbReference type="PROSITE-ProRule" id="PRU00235"/>
    </source>
</evidence>
<reference evidence="4" key="1">
    <citation type="journal article" date="2011" name="Genome Res.">
        <title>Phylogeny-wide analysis of social amoeba genomes highlights ancient origins for complex intercellular communication.</title>
        <authorList>
            <person name="Heidel A.J."/>
            <person name="Lawal H.M."/>
            <person name="Felder M."/>
            <person name="Schilde C."/>
            <person name="Helps N.R."/>
            <person name="Tunggal B."/>
            <person name="Rivero F."/>
            <person name="John U."/>
            <person name="Schleicher M."/>
            <person name="Eichinger L."/>
            <person name="Platzer M."/>
            <person name="Noegel A.A."/>
            <person name="Schaap P."/>
            <person name="Gloeckner G."/>
        </authorList>
    </citation>
    <scope>NUCLEOTIDE SEQUENCE [LARGE SCALE GENOMIC DNA]</scope>
    <source>
        <strain evidence="4">SH3</strain>
    </source>
</reference>
<keyword evidence="4" id="KW-1185">Reference proteome</keyword>
<feature type="repeat" description="RCC1" evidence="2">
    <location>
        <begin position="150"/>
        <end position="208"/>
    </location>
</feature>
<name>F4QCE3_CACFS</name>
<dbReference type="OrthoDB" id="19412at2759"/>
<dbReference type="InterPro" id="IPR009091">
    <property type="entry name" value="RCC1/BLIP-II"/>
</dbReference>
<evidence type="ECO:0000313" key="4">
    <source>
        <dbReference type="Proteomes" id="UP000007797"/>
    </source>
</evidence>
<dbReference type="STRING" id="1054147.F4QCE3"/>
<dbReference type="PANTHER" id="PTHR22870">
    <property type="entry name" value="REGULATOR OF CHROMOSOME CONDENSATION"/>
    <property type="match status" value="1"/>
</dbReference>
<dbReference type="InterPro" id="IPR051210">
    <property type="entry name" value="Ub_ligase/GEF_domain"/>
</dbReference>
<dbReference type="Gene3D" id="2.130.10.30">
    <property type="entry name" value="Regulator of chromosome condensation 1/beta-lactamase-inhibitor protein II"/>
    <property type="match status" value="2"/>
</dbReference>
<proteinExistence type="predicted"/>
<dbReference type="SUPFAM" id="SSF50985">
    <property type="entry name" value="RCC1/BLIP-II"/>
    <property type="match status" value="1"/>
</dbReference>
<evidence type="ECO:0000256" key="1">
    <source>
        <dbReference type="ARBA" id="ARBA00022737"/>
    </source>
</evidence>
<feature type="repeat" description="RCC1" evidence="2">
    <location>
        <begin position="94"/>
        <end position="149"/>
    </location>
</feature>
<dbReference type="Pfam" id="PF00415">
    <property type="entry name" value="RCC1"/>
    <property type="match status" value="3"/>
</dbReference>
<dbReference type="KEGG" id="dfa:DFA_11339"/>
<dbReference type="Proteomes" id="UP000007797">
    <property type="component" value="Unassembled WGS sequence"/>
</dbReference>
<dbReference type="EMBL" id="GL883029">
    <property type="protein sequence ID" value="EGG13578.1"/>
    <property type="molecule type" value="Genomic_DNA"/>
</dbReference>
<dbReference type="PANTHER" id="PTHR22870:SF408">
    <property type="entry name" value="OS09G0560450 PROTEIN"/>
    <property type="match status" value="1"/>
</dbReference>
<evidence type="ECO:0000313" key="3">
    <source>
        <dbReference type="EMBL" id="EGG13578.1"/>
    </source>
</evidence>
<dbReference type="InterPro" id="IPR000408">
    <property type="entry name" value="Reg_chr_condens"/>
</dbReference>
<dbReference type="PRINTS" id="PR00633">
    <property type="entry name" value="RCCNDNSATION"/>
</dbReference>
<feature type="repeat" description="RCC1" evidence="2">
    <location>
        <begin position="267"/>
        <end position="317"/>
    </location>
</feature>
<accession>F4QCE3</accession>
<dbReference type="PROSITE" id="PS50012">
    <property type="entry name" value="RCC1_3"/>
    <property type="match status" value="4"/>
</dbReference>